<dbReference type="InterPro" id="IPR026444">
    <property type="entry name" value="Secre_tail"/>
</dbReference>
<dbReference type="InterPro" id="IPR027268">
    <property type="entry name" value="Peptidase_M4/M1_CTD_sf"/>
</dbReference>
<keyword evidence="3" id="KW-0479">Metal-binding</keyword>
<evidence type="ECO:0000313" key="14">
    <source>
        <dbReference type="Proteomes" id="UP000817854"/>
    </source>
</evidence>
<dbReference type="InterPro" id="IPR050728">
    <property type="entry name" value="Zinc_Metalloprotease_M4"/>
</dbReference>
<dbReference type="Gene3D" id="1.10.390.10">
    <property type="entry name" value="Neutral Protease Domain 2"/>
    <property type="match status" value="1"/>
</dbReference>
<comment type="caution">
    <text evidence="13">The sequence shown here is derived from an EMBL/GenBank/DDBJ whole genome shotgun (WGS) entry which is preliminary data.</text>
</comment>
<evidence type="ECO:0000256" key="7">
    <source>
        <dbReference type="ARBA" id="ARBA00023049"/>
    </source>
</evidence>
<keyword evidence="14" id="KW-1185">Reference proteome</keyword>
<comment type="similarity">
    <text evidence="1">Belongs to the peptidase M4 family.</text>
</comment>
<dbReference type="SUPFAM" id="SSF55486">
    <property type="entry name" value="Metalloproteases ('zincins'), catalytic domain"/>
    <property type="match status" value="1"/>
</dbReference>
<feature type="domain" description="Peptidase M4" evidence="9">
    <location>
        <begin position="233"/>
        <end position="380"/>
    </location>
</feature>
<dbReference type="InterPro" id="IPR011096">
    <property type="entry name" value="FTP_domain"/>
</dbReference>
<dbReference type="Gene3D" id="3.10.170.10">
    <property type="match status" value="1"/>
</dbReference>
<evidence type="ECO:0000259" key="11">
    <source>
        <dbReference type="Pfam" id="PF07504"/>
    </source>
</evidence>
<reference evidence="13 14" key="3">
    <citation type="submission" date="2020-02" db="EMBL/GenBank/DDBJ databases">
        <title>Flavobacterium profundi sp. nov., isolated from a deep-sea seamount.</title>
        <authorList>
            <person name="Zhang D.-C."/>
        </authorList>
    </citation>
    <scope>NUCLEOTIDE SEQUENCE [LARGE SCALE GENOMIC DNA]</scope>
    <source>
        <strain evidence="13 14">EC11</strain>
    </source>
</reference>
<feature type="domain" description="FTP" evidence="11">
    <location>
        <begin position="67"/>
        <end position="109"/>
    </location>
</feature>
<organism evidence="13 14">
    <name type="scientific">Flavobacterium jejuense</name>
    <dbReference type="NCBI Taxonomy" id="1544455"/>
    <lineage>
        <taxon>Bacteria</taxon>
        <taxon>Pseudomonadati</taxon>
        <taxon>Bacteroidota</taxon>
        <taxon>Flavobacteriia</taxon>
        <taxon>Flavobacteriales</taxon>
        <taxon>Flavobacteriaceae</taxon>
        <taxon>Flavobacterium</taxon>
    </lineage>
</organism>
<name>A0ABX0IQ30_9FLAO</name>
<reference evidence="13 14" key="2">
    <citation type="submission" date="2019-05" db="EMBL/GenBank/DDBJ databases">
        <authorList>
            <person name="Lianzixin W."/>
        </authorList>
    </citation>
    <scope>NUCLEOTIDE SEQUENCE [LARGE SCALE GENOMIC DNA]</scope>
    <source>
        <strain evidence="13 14">EC11</strain>
    </source>
</reference>
<evidence type="ECO:0000313" key="13">
    <source>
        <dbReference type="EMBL" id="NHN25671.1"/>
    </source>
</evidence>
<keyword evidence="4 8" id="KW-0732">Signal</keyword>
<evidence type="ECO:0000256" key="4">
    <source>
        <dbReference type="ARBA" id="ARBA00022729"/>
    </source>
</evidence>
<dbReference type="InterPro" id="IPR001570">
    <property type="entry name" value="Peptidase_M4_C_domain"/>
</dbReference>
<proteinExistence type="inferred from homology"/>
<dbReference type="Pfam" id="PF02868">
    <property type="entry name" value="Peptidase_M4_C"/>
    <property type="match status" value="1"/>
</dbReference>
<dbReference type="RefSeq" id="WP_140962007.1">
    <property type="nucleotide sequence ID" value="NZ_VEVQ02000004.1"/>
</dbReference>
<reference evidence="14" key="1">
    <citation type="submission" date="2019-05" db="EMBL/GenBank/DDBJ databases">
        <title>Flavobacterium profundi sp. nov., isolated from a deep-sea seamount.</title>
        <authorList>
            <person name="Zhang D.-C."/>
        </authorList>
    </citation>
    <scope>NUCLEOTIDE SEQUENCE [LARGE SCALE GENOMIC DNA]</scope>
    <source>
        <strain evidence="14">EC11</strain>
    </source>
</reference>
<protein>
    <submittedName>
        <fullName evidence="13">T9SS type A sorting domain-containing protein</fullName>
    </submittedName>
</protein>
<feature type="signal peptide" evidence="8">
    <location>
        <begin position="1"/>
        <end position="20"/>
    </location>
</feature>
<dbReference type="PANTHER" id="PTHR33794">
    <property type="entry name" value="BACILLOLYSIN"/>
    <property type="match status" value="1"/>
</dbReference>
<dbReference type="NCBIfam" id="TIGR04183">
    <property type="entry name" value="Por_Secre_tail"/>
    <property type="match status" value="1"/>
</dbReference>
<evidence type="ECO:0000256" key="1">
    <source>
        <dbReference type="ARBA" id="ARBA00009388"/>
    </source>
</evidence>
<accession>A0ABX0IQ30</accession>
<feature type="domain" description="Secretion system C-terminal sorting" evidence="12">
    <location>
        <begin position="878"/>
        <end position="950"/>
    </location>
</feature>
<evidence type="ECO:0000256" key="2">
    <source>
        <dbReference type="ARBA" id="ARBA00022670"/>
    </source>
</evidence>
<evidence type="ECO:0000259" key="9">
    <source>
        <dbReference type="Pfam" id="PF01447"/>
    </source>
</evidence>
<dbReference type="PANTHER" id="PTHR33794:SF1">
    <property type="entry name" value="BACILLOLYSIN"/>
    <property type="match status" value="1"/>
</dbReference>
<feature type="domain" description="Peptidase M4 C-terminal" evidence="10">
    <location>
        <begin position="384"/>
        <end position="558"/>
    </location>
</feature>
<dbReference type="CDD" id="cd09597">
    <property type="entry name" value="M4_TLP"/>
    <property type="match status" value="1"/>
</dbReference>
<keyword evidence="5" id="KW-0378">Hydrolase</keyword>
<evidence type="ECO:0000256" key="6">
    <source>
        <dbReference type="ARBA" id="ARBA00022833"/>
    </source>
</evidence>
<gene>
    <name evidence="13" type="ORF">FIA58_008270</name>
</gene>
<dbReference type="Gene3D" id="3.10.450.490">
    <property type="match status" value="1"/>
</dbReference>
<evidence type="ECO:0000256" key="5">
    <source>
        <dbReference type="ARBA" id="ARBA00022801"/>
    </source>
</evidence>
<keyword evidence="2" id="KW-0645">Protease</keyword>
<dbReference type="Pfam" id="PF18962">
    <property type="entry name" value="Por_Secre_tail"/>
    <property type="match status" value="1"/>
</dbReference>
<dbReference type="PRINTS" id="PR00730">
    <property type="entry name" value="THERMOLYSIN"/>
</dbReference>
<evidence type="ECO:0000259" key="10">
    <source>
        <dbReference type="Pfam" id="PF02868"/>
    </source>
</evidence>
<keyword evidence="7" id="KW-0482">Metalloprotease</keyword>
<dbReference type="Pfam" id="PF07504">
    <property type="entry name" value="FTP"/>
    <property type="match status" value="1"/>
</dbReference>
<keyword evidence="6" id="KW-0862">Zinc</keyword>
<dbReference type="Pfam" id="PF01447">
    <property type="entry name" value="Peptidase_M4"/>
    <property type="match status" value="1"/>
</dbReference>
<dbReference type="InterPro" id="IPR013856">
    <property type="entry name" value="Peptidase_M4_domain"/>
</dbReference>
<evidence type="ECO:0000259" key="12">
    <source>
        <dbReference type="Pfam" id="PF18962"/>
    </source>
</evidence>
<evidence type="ECO:0000256" key="8">
    <source>
        <dbReference type="SAM" id="SignalP"/>
    </source>
</evidence>
<dbReference type="Gene3D" id="2.60.120.260">
    <property type="entry name" value="Galactose-binding domain-like"/>
    <property type="match status" value="1"/>
</dbReference>
<dbReference type="Proteomes" id="UP000817854">
    <property type="component" value="Unassembled WGS sequence"/>
</dbReference>
<feature type="chain" id="PRO_5045145817" evidence="8">
    <location>
        <begin position="21"/>
        <end position="952"/>
    </location>
</feature>
<evidence type="ECO:0000256" key="3">
    <source>
        <dbReference type="ARBA" id="ARBA00022723"/>
    </source>
</evidence>
<sequence length="952" mass="105689">MKYKLLPVTLLFLSVFFAQKKDQTKINLEKQKTLYLTSNKNSSEQALVQFAKLYDLNDNYSFEQLYSNEDRIGQIHRKYGQFYKGIKVEFGTVITHSKEGKIRMINGELYNANELSLVPQLSANVCLQLAIQKINATTYLWQNEMQAKLMDYKKPKGELVIFPDSNTETIHLAYKYDIYATNPISRQEIYVDANNGQILFSNQIIKHATSLVTNKEIKERKKLLEEKIIFSSGTADTRYSGTKNIETTFNADNSNYTLRDQTRGSGIFTFNCQNSNTFQNVDFTDDDNNWSSIEFDNVAKDNGALDAHWGAETTYDFWSTIFGRNSFDDNGGAIRSYVHYGMDYNNASWNGFAMSYGDGDSFDILTSIDVCGHEIGHAVCTYTANLVYQNESGAMNEGFSDIWGACIEHYGRTGGLLNPIPSSVWLIGEDIASSALRSMEDPNSRNDPDTYLGTNWYSDTGDSGGVHTNSGVLNHWFYILTIGKSGTNNAPIPDTYSVTGIGMQKASEIAYLAERDYLTPNSTYADARNATITVANDLYCANSPEAIAVTNAWFAVNIGDEYVAAADDVALQAIDNSETISCTASSITTNALLKNQGLNLITSISISYTVDGNNPVNTTWTGNLAPCSEAIYPITVNGLTRGTHNLSVTTTIVNDGRPENNTKEIILLINDQGSVGVINEFTSTSDELISYNDGEIGSLWTRGIHTDSPTNDMDSNGNTVYTTNTSGNYPDNTKAYLISQCYNLSTISNPEISFSMKYDLENNWDIVYVEYSTDFGANWAVLGYNDISNWTNWYNSDRTEQTSGNDCFNCPGAQWTGTNTTLTTYTYPLQTLSTQSSVIFRIVFHSDQAVHELGVNIDDFVINGTLSSTSFNQDVIAVYPNPSNGIYTISLGNVQPISIKVYDISGKTILFKKDILVSENRTSVNLTAVSKGIYFIVINSEKGIISKRIVKE</sequence>
<dbReference type="InterPro" id="IPR023612">
    <property type="entry name" value="Peptidase_M4"/>
</dbReference>
<dbReference type="EMBL" id="VEVQ02000004">
    <property type="protein sequence ID" value="NHN25671.1"/>
    <property type="molecule type" value="Genomic_DNA"/>
</dbReference>